<evidence type="ECO:0000313" key="10">
    <source>
        <dbReference type="Proteomes" id="UP000008141"/>
    </source>
</evidence>
<keyword evidence="4" id="KW-0678">Repressor</keyword>
<dbReference type="CDD" id="cd23821">
    <property type="entry name" value="RWD_IMPACT"/>
    <property type="match status" value="1"/>
</dbReference>
<dbReference type="InterPro" id="IPR016135">
    <property type="entry name" value="UBQ-conjugating_enzyme/RWD"/>
</dbReference>
<dbReference type="InterPro" id="IPR006575">
    <property type="entry name" value="RWD_dom"/>
</dbReference>
<dbReference type="KEGG" id="cvr:CHLNCDRAFT_140676"/>
<dbReference type="eggNOG" id="KOG3299">
    <property type="taxonomic scope" value="Eukaryota"/>
</dbReference>
<evidence type="ECO:0000256" key="7">
    <source>
        <dbReference type="SAM" id="MobiDB-lite"/>
    </source>
</evidence>
<gene>
    <name evidence="9" type="ORF">CHLNCDRAFT_140676</name>
</gene>
<dbReference type="Gene3D" id="3.30.230.30">
    <property type="entry name" value="Impact, N-terminal domain"/>
    <property type="match status" value="1"/>
</dbReference>
<dbReference type="PANTHER" id="PTHR16301:SF25">
    <property type="entry name" value="PROTEIN IMPACT"/>
    <property type="match status" value="1"/>
</dbReference>
<dbReference type="InParanoid" id="E1Z5Y3"/>
<dbReference type="RefSeq" id="XP_005850938.1">
    <property type="nucleotide sequence ID" value="XM_005850876.1"/>
</dbReference>
<dbReference type="Pfam" id="PF05773">
    <property type="entry name" value="RWD"/>
    <property type="match status" value="1"/>
</dbReference>
<evidence type="ECO:0000313" key="9">
    <source>
        <dbReference type="EMBL" id="EFN58836.1"/>
    </source>
</evidence>
<evidence type="ECO:0000256" key="2">
    <source>
        <dbReference type="ARBA" id="ARBA00007665"/>
    </source>
</evidence>
<comment type="similarity">
    <text evidence="2">Belongs to the IMPACT family.</text>
</comment>
<name>E1Z5Y3_CHLVA</name>
<dbReference type="SMART" id="SM00591">
    <property type="entry name" value="RWD"/>
    <property type="match status" value="1"/>
</dbReference>
<sequence length="329" mass="34748">MDEDKQQQEDELCALRAIYGDAFVTELDASLSFAIPEAAAQPHLVLRVHLPAAYPSELPPVFELSDSCNCLPADVLSGLASELEAMFCPGEVVLWTWIEHLREQWASLAPPQQPADGPEDAAAATEAQDADSALAAELQAAELLLGAGGGGGDQQVPGQEAEGDAELEAAMAEVVQTVVHGVPFTEKRSTFQAGAAPGAATVLSAHLAPARSLRHVEALVELLLKNNKIRAAAHPTIMAYRIEQGAQGTFLQDYDDDGETAAGSRLLHLLQMTNARNVCVVVSRWFGGILLGPARFTHINNAARELLDACGYIAAKDGASKGGGKGKKR</sequence>
<keyword evidence="5" id="KW-0810">Translation regulation</keyword>
<dbReference type="GO" id="GO:0005737">
    <property type="term" value="C:cytoplasm"/>
    <property type="evidence" value="ECO:0007669"/>
    <property type="project" value="UniProtKB-SubCell"/>
</dbReference>
<dbReference type="PANTHER" id="PTHR16301">
    <property type="entry name" value="IMPACT-RELATED"/>
    <property type="match status" value="1"/>
</dbReference>
<feature type="compositionally biased region" description="Low complexity" evidence="7">
    <location>
        <begin position="114"/>
        <end position="131"/>
    </location>
</feature>
<keyword evidence="6" id="KW-0346">Stress response</keyword>
<accession>E1Z5Y3</accession>
<feature type="region of interest" description="Disordered" evidence="7">
    <location>
        <begin position="109"/>
        <end position="131"/>
    </location>
</feature>
<dbReference type="InterPro" id="IPR036956">
    <property type="entry name" value="Impact_N_sf"/>
</dbReference>
<evidence type="ECO:0000256" key="3">
    <source>
        <dbReference type="ARBA" id="ARBA00022490"/>
    </source>
</evidence>
<evidence type="ECO:0000256" key="5">
    <source>
        <dbReference type="ARBA" id="ARBA00022845"/>
    </source>
</evidence>
<proteinExistence type="inferred from homology"/>
<dbReference type="OMA" id="FRHICNL"/>
<keyword evidence="10" id="KW-1185">Reference proteome</keyword>
<evidence type="ECO:0000259" key="8">
    <source>
        <dbReference type="PROSITE" id="PS50908"/>
    </source>
</evidence>
<dbReference type="InterPro" id="IPR023582">
    <property type="entry name" value="Impact"/>
</dbReference>
<dbReference type="SUPFAM" id="SSF54211">
    <property type="entry name" value="Ribosomal protein S5 domain 2-like"/>
    <property type="match status" value="1"/>
</dbReference>
<feature type="domain" description="RWD" evidence="8">
    <location>
        <begin position="10"/>
        <end position="108"/>
    </location>
</feature>
<dbReference type="EMBL" id="GL433837">
    <property type="protein sequence ID" value="EFN58836.1"/>
    <property type="molecule type" value="Genomic_DNA"/>
</dbReference>
<dbReference type="GeneID" id="17357808"/>
<dbReference type="Proteomes" id="UP000008141">
    <property type="component" value="Unassembled WGS sequence"/>
</dbReference>
<dbReference type="AlphaFoldDB" id="E1Z5Y3"/>
<dbReference type="InterPro" id="IPR020568">
    <property type="entry name" value="Ribosomal_Su5_D2-typ_SF"/>
</dbReference>
<dbReference type="InterPro" id="IPR001498">
    <property type="entry name" value="Impact_N"/>
</dbReference>
<reference evidence="9 10" key="1">
    <citation type="journal article" date="2010" name="Plant Cell">
        <title>The Chlorella variabilis NC64A genome reveals adaptation to photosymbiosis, coevolution with viruses, and cryptic sex.</title>
        <authorList>
            <person name="Blanc G."/>
            <person name="Duncan G."/>
            <person name="Agarkova I."/>
            <person name="Borodovsky M."/>
            <person name="Gurnon J."/>
            <person name="Kuo A."/>
            <person name="Lindquist E."/>
            <person name="Lucas S."/>
            <person name="Pangilinan J."/>
            <person name="Polle J."/>
            <person name="Salamov A."/>
            <person name="Terry A."/>
            <person name="Yamada T."/>
            <person name="Dunigan D.D."/>
            <person name="Grigoriev I.V."/>
            <person name="Claverie J.M."/>
            <person name="Van Etten J.L."/>
        </authorList>
    </citation>
    <scope>NUCLEOTIDE SEQUENCE [LARGE SCALE GENOMIC DNA]</scope>
    <source>
        <strain evidence="9 10">NC64A</strain>
    </source>
</reference>
<dbReference type="Pfam" id="PF01205">
    <property type="entry name" value="Impact_N"/>
    <property type="match status" value="1"/>
</dbReference>
<dbReference type="PROSITE" id="PS50908">
    <property type="entry name" value="RWD"/>
    <property type="match status" value="1"/>
</dbReference>
<dbReference type="Gene3D" id="3.10.110.10">
    <property type="entry name" value="Ubiquitin Conjugating Enzyme"/>
    <property type="match status" value="1"/>
</dbReference>
<evidence type="ECO:0000256" key="4">
    <source>
        <dbReference type="ARBA" id="ARBA00022491"/>
    </source>
</evidence>
<evidence type="ECO:0000256" key="1">
    <source>
        <dbReference type="ARBA" id="ARBA00004496"/>
    </source>
</evidence>
<dbReference type="STRING" id="554065.E1Z5Y3"/>
<dbReference type="SUPFAM" id="SSF54495">
    <property type="entry name" value="UBC-like"/>
    <property type="match status" value="1"/>
</dbReference>
<dbReference type="GO" id="GO:0006446">
    <property type="term" value="P:regulation of translational initiation"/>
    <property type="evidence" value="ECO:0007669"/>
    <property type="project" value="TreeGrafter"/>
</dbReference>
<dbReference type="GO" id="GO:0140469">
    <property type="term" value="P:GCN2-mediated signaling"/>
    <property type="evidence" value="ECO:0007669"/>
    <property type="project" value="TreeGrafter"/>
</dbReference>
<organism evidence="10">
    <name type="scientific">Chlorella variabilis</name>
    <name type="common">Green alga</name>
    <dbReference type="NCBI Taxonomy" id="554065"/>
    <lineage>
        <taxon>Eukaryota</taxon>
        <taxon>Viridiplantae</taxon>
        <taxon>Chlorophyta</taxon>
        <taxon>core chlorophytes</taxon>
        <taxon>Trebouxiophyceae</taxon>
        <taxon>Chlorellales</taxon>
        <taxon>Chlorellaceae</taxon>
        <taxon>Chlorella clade</taxon>
        <taxon>Chlorella</taxon>
    </lineage>
</organism>
<protein>
    <recommendedName>
        <fullName evidence="8">RWD domain-containing protein</fullName>
    </recommendedName>
</protein>
<comment type="subcellular location">
    <subcellularLocation>
        <location evidence="1">Cytoplasm</location>
    </subcellularLocation>
</comment>
<dbReference type="OrthoDB" id="69641at2759"/>
<evidence type="ECO:0000256" key="6">
    <source>
        <dbReference type="ARBA" id="ARBA00023016"/>
    </source>
</evidence>
<keyword evidence="3" id="KW-0963">Cytoplasm</keyword>